<evidence type="ECO:0000256" key="9">
    <source>
        <dbReference type="ARBA" id="ARBA00023136"/>
    </source>
</evidence>
<dbReference type="PANTHER" id="PTHR30400">
    <property type="entry name" value="MONOFUNCTIONAL BIOSYNTHETIC PEPTIDOGLYCAN TRANSGLYCOSYLASE"/>
    <property type="match status" value="1"/>
</dbReference>
<dbReference type="InterPro" id="IPR001264">
    <property type="entry name" value="Glyco_trans_51"/>
</dbReference>
<organism evidence="13 14">
    <name type="scientific">Inquilinus limosus</name>
    <dbReference type="NCBI Taxonomy" id="171674"/>
    <lineage>
        <taxon>Bacteria</taxon>
        <taxon>Pseudomonadati</taxon>
        <taxon>Pseudomonadota</taxon>
        <taxon>Alphaproteobacteria</taxon>
        <taxon>Rhodospirillales</taxon>
        <taxon>Rhodospirillaceae</taxon>
        <taxon>Inquilinus</taxon>
    </lineage>
</organism>
<reference evidence="14" key="1">
    <citation type="submission" date="2017-05" db="EMBL/GenBank/DDBJ databases">
        <authorList>
            <person name="Macchi M."/>
            <person name="Festa S."/>
            <person name="Coppotelli B.M."/>
            <person name="Morelli I.S."/>
        </authorList>
    </citation>
    <scope>NUCLEOTIDE SEQUENCE [LARGE SCALE GENOMIC DNA]</scope>
    <source>
        <strain evidence="14">I</strain>
    </source>
</reference>
<dbReference type="Gene3D" id="1.10.3810.10">
    <property type="entry name" value="Biosynthetic peptidoglycan transglycosylase-like"/>
    <property type="match status" value="1"/>
</dbReference>
<evidence type="ECO:0000256" key="5">
    <source>
        <dbReference type="ARBA" id="ARBA00022692"/>
    </source>
</evidence>
<keyword evidence="7 11" id="KW-0573">Peptidoglycan synthesis</keyword>
<dbReference type="PANTHER" id="PTHR30400:SF0">
    <property type="entry name" value="BIOSYNTHETIC PEPTIDOGLYCAN TRANSGLYCOSYLASE"/>
    <property type="match status" value="1"/>
</dbReference>
<sequence>MARRASSRAASRWRLPRLPLPRLALPGALGRWWGRRRWWSKILWGLFAVLFLAPLALTVVYRVLPVPATPLMVLRLFEGEGWHRDWVSWSNIAPVMAKAAVAAEDNLFCRHDGFDWQSMQKAWDRYQSGIGRLRGGSTISNQTAKNVFLWDGRTFVRKGFEAYLTVMIEALWPKRRIMEVYLNVVELGPGIYGVEAASQAYFGKSAAQLSAREASLLAAVLPNPRGWSAGRPSRYVAGRAATIQRRIGQLGDLLDCVE</sequence>
<dbReference type="SUPFAM" id="SSF53955">
    <property type="entry name" value="Lysozyme-like"/>
    <property type="match status" value="1"/>
</dbReference>
<evidence type="ECO:0000256" key="7">
    <source>
        <dbReference type="ARBA" id="ARBA00022984"/>
    </source>
</evidence>
<dbReference type="GO" id="GO:0016763">
    <property type="term" value="F:pentosyltransferase activity"/>
    <property type="evidence" value="ECO:0007669"/>
    <property type="project" value="InterPro"/>
</dbReference>
<evidence type="ECO:0000256" key="10">
    <source>
        <dbReference type="ARBA" id="ARBA00023316"/>
    </source>
</evidence>
<dbReference type="GO" id="GO:0008955">
    <property type="term" value="F:peptidoglycan glycosyltransferase activity"/>
    <property type="evidence" value="ECO:0007669"/>
    <property type="project" value="UniProtKB-UniRule"/>
</dbReference>
<dbReference type="NCBIfam" id="TIGR02070">
    <property type="entry name" value="mono_pep_trsgly"/>
    <property type="match status" value="1"/>
</dbReference>
<evidence type="ECO:0000313" key="13">
    <source>
        <dbReference type="EMBL" id="OWJ64026.1"/>
    </source>
</evidence>
<dbReference type="HAMAP" id="MF_00766">
    <property type="entry name" value="PGT_MtgA"/>
    <property type="match status" value="1"/>
</dbReference>
<keyword evidence="6 11" id="KW-0133">Cell shape</keyword>
<evidence type="ECO:0000256" key="8">
    <source>
        <dbReference type="ARBA" id="ARBA00022989"/>
    </source>
</evidence>
<dbReference type="InterPro" id="IPR023346">
    <property type="entry name" value="Lysozyme-like_dom_sf"/>
</dbReference>
<comment type="caution">
    <text evidence="13">The sequence shown here is derived from an EMBL/GenBank/DDBJ whole genome shotgun (WGS) entry which is preliminary data.</text>
</comment>
<dbReference type="GO" id="GO:0009252">
    <property type="term" value="P:peptidoglycan biosynthetic process"/>
    <property type="evidence" value="ECO:0007669"/>
    <property type="project" value="UniProtKB-UniRule"/>
</dbReference>
<comment type="similarity">
    <text evidence="11">Belongs to the glycosyltransferase 51 family.</text>
</comment>
<feature type="domain" description="Glycosyl transferase family 51" evidence="12">
    <location>
        <begin position="81"/>
        <end position="244"/>
    </location>
</feature>
<comment type="function">
    <text evidence="11">Peptidoglycan polymerase that catalyzes glycan chain elongation from lipid-linked precursors.</text>
</comment>
<evidence type="ECO:0000313" key="14">
    <source>
        <dbReference type="Proteomes" id="UP000196655"/>
    </source>
</evidence>
<protein>
    <recommendedName>
        <fullName evidence="11">Biosynthetic peptidoglycan transglycosylase</fullName>
        <ecNumber evidence="11">2.4.99.28</ecNumber>
    </recommendedName>
    <alternativeName>
        <fullName evidence="11">Glycan polymerase</fullName>
    </alternativeName>
    <alternativeName>
        <fullName evidence="11">Peptidoglycan glycosyltransferase MtgA</fullName>
        <shortName evidence="11">PGT</shortName>
    </alternativeName>
</protein>
<dbReference type="EC" id="2.4.99.28" evidence="11"/>
<keyword evidence="14" id="KW-1185">Reference proteome</keyword>
<dbReference type="OrthoDB" id="9766909at2"/>
<dbReference type="UniPathway" id="UPA00219"/>
<name>A0A211ZFQ6_9PROT</name>
<dbReference type="AlphaFoldDB" id="A0A211ZFQ6"/>
<keyword evidence="5 11" id="KW-0812">Transmembrane</keyword>
<evidence type="ECO:0000259" key="12">
    <source>
        <dbReference type="Pfam" id="PF00912"/>
    </source>
</evidence>
<comment type="catalytic activity">
    <reaction evidence="11">
        <text>[GlcNAc-(1-&gt;4)-Mur2Ac(oyl-L-Ala-gamma-D-Glu-L-Lys-D-Ala-D-Ala)](n)-di-trans,octa-cis-undecaprenyl diphosphate + beta-D-GlcNAc-(1-&gt;4)-Mur2Ac(oyl-L-Ala-gamma-D-Glu-L-Lys-D-Ala-D-Ala)-di-trans,octa-cis-undecaprenyl diphosphate = [GlcNAc-(1-&gt;4)-Mur2Ac(oyl-L-Ala-gamma-D-Glu-L-Lys-D-Ala-D-Ala)](n+1)-di-trans,octa-cis-undecaprenyl diphosphate + di-trans,octa-cis-undecaprenyl diphosphate + H(+)</text>
        <dbReference type="Rhea" id="RHEA:23708"/>
        <dbReference type="Rhea" id="RHEA-COMP:9602"/>
        <dbReference type="Rhea" id="RHEA-COMP:9603"/>
        <dbReference type="ChEBI" id="CHEBI:15378"/>
        <dbReference type="ChEBI" id="CHEBI:58405"/>
        <dbReference type="ChEBI" id="CHEBI:60033"/>
        <dbReference type="ChEBI" id="CHEBI:78435"/>
        <dbReference type="EC" id="2.4.99.28"/>
    </reaction>
</comment>
<dbReference type="STRING" id="1122125.GCA_000423185_04503"/>
<gene>
    <name evidence="11" type="primary">mtgA</name>
    <name evidence="13" type="ORF">BWR60_26860</name>
</gene>
<keyword evidence="9 11" id="KW-0472">Membrane</keyword>
<evidence type="ECO:0000256" key="11">
    <source>
        <dbReference type="HAMAP-Rule" id="MF_00766"/>
    </source>
</evidence>
<evidence type="ECO:0000256" key="3">
    <source>
        <dbReference type="ARBA" id="ARBA00022676"/>
    </source>
</evidence>
<keyword evidence="3 11" id="KW-0328">Glycosyltransferase</keyword>
<accession>A0A211ZFQ6</accession>
<dbReference type="RefSeq" id="WP_088154779.1">
    <property type="nucleotide sequence ID" value="NZ_NHON01000071.1"/>
</dbReference>
<evidence type="ECO:0000256" key="4">
    <source>
        <dbReference type="ARBA" id="ARBA00022679"/>
    </source>
</evidence>
<proteinExistence type="inferred from homology"/>
<dbReference type="InterPro" id="IPR011812">
    <property type="entry name" value="Pep_trsgly"/>
</dbReference>
<keyword evidence="2 11" id="KW-0997">Cell inner membrane</keyword>
<dbReference type="GO" id="GO:0009274">
    <property type="term" value="C:peptidoglycan-based cell wall"/>
    <property type="evidence" value="ECO:0007669"/>
    <property type="project" value="InterPro"/>
</dbReference>
<dbReference type="GO" id="GO:0071555">
    <property type="term" value="P:cell wall organization"/>
    <property type="evidence" value="ECO:0007669"/>
    <property type="project" value="UniProtKB-KW"/>
</dbReference>
<comment type="pathway">
    <text evidence="11">Cell wall biogenesis; peptidoglycan biosynthesis.</text>
</comment>
<dbReference type="EMBL" id="NHON01000071">
    <property type="protein sequence ID" value="OWJ64026.1"/>
    <property type="molecule type" value="Genomic_DNA"/>
</dbReference>
<keyword evidence="10 11" id="KW-0961">Cell wall biogenesis/degradation</keyword>
<dbReference type="GO" id="GO:0005886">
    <property type="term" value="C:plasma membrane"/>
    <property type="evidence" value="ECO:0007669"/>
    <property type="project" value="UniProtKB-SubCell"/>
</dbReference>
<evidence type="ECO:0000256" key="2">
    <source>
        <dbReference type="ARBA" id="ARBA00022519"/>
    </source>
</evidence>
<comment type="subcellular location">
    <subcellularLocation>
        <location evidence="11">Cell inner membrane</location>
        <topology evidence="11">Single-pass membrane protein</topology>
    </subcellularLocation>
</comment>
<keyword evidence="8 11" id="KW-1133">Transmembrane helix</keyword>
<keyword evidence="4 11" id="KW-0808">Transferase</keyword>
<dbReference type="GO" id="GO:0008360">
    <property type="term" value="P:regulation of cell shape"/>
    <property type="evidence" value="ECO:0007669"/>
    <property type="project" value="UniProtKB-KW"/>
</dbReference>
<evidence type="ECO:0000256" key="1">
    <source>
        <dbReference type="ARBA" id="ARBA00022475"/>
    </source>
</evidence>
<keyword evidence="1 11" id="KW-1003">Cell membrane</keyword>
<dbReference type="Pfam" id="PF00912">
    <property type="entry name" value="Transgly"/>
    <property type="match status" value="1"/>
</dbReference>
<evidence type="ECO:0000256" key="6">
    <source>
        <dbReference type="ARBA" id="ARBA00022960"/>
    </source>
</evidence>
<dbReference type="InterPro" id="IPR036950">
    <property type="entry name" value="PBP_transglycosylase"/>
</dbReference>
<dbReference type="Proteomes" id="UP000196655">
    <property type="component" value="Unassembled WGS sequence"/>
</dbReference>